<feature type="domain" description="NYN" evidence="1">
    <location>
        <begin position="130"/>
        <end position="248"/>
    </location>
</feature>
<feature type="domain" description="NYN" evidence="1">
    <location>
        <begin position="13"/>
        <end position="74"/>
    </location>
</feature>
<proteinExistence type="predicted"/>
<accession>A0A8D9CW30</accession>
<name>A0A8D9CW30_BRACM</name>
<dbReference type="PANTHER" id="PTHR14379:SF15">
    <property type="entry name" value="NYN DOMAIN-CONTAINING PROTEIN"/>
    <property type="match status" value="1"/>
</dbReference>
<dbReference type="InterPro" id="IPR021139">
    <property type="entry name" value="NYN"/>
</dbReference>
<dbReference type="AlphaFoldDB" id="A0A8D9CW30"/>
<reference evidence="2 3" key="1">
    <citation type="submission" date="2021-07" db="EMBL/GenBank/DDBJ databases">
        <authorList>
            <consortium name="Genoscope - CEA"/>
            <person name="William W."/>
        </authorList>
    </citation>
    <scope>NUCLEOTIDE SEQUENCE [LARGE SCALE GENOMIC DNA]</scope>
</reference>
<organism evidence="2 3">
    <name type="scientific">Brassica campestris</name>
    <name type="common">Field mustard</name>
    <dbReference type="NCBI Taxonomy" id="3711"/>
    <lineage>
        <taxon>Eukaryota</taxon>
        <taxon>Viridiplantae</taxon>
        <taxon>Streptophyta</taxon>
        <taxon>Embryophyta</taxon>
        <taxon>Tracheophyta</taxon>
        <taxon>Spermatophyta</taxon>
        <taxon>Magnoliopsida</taxon>
        <taxon>eudicotyledons</taxon>
        <taxon>Gunneridae</taxon>
        <taxon>Pentapetalae</taxon>
        <taxon>rosids</taxon>
        <taxon>malvids</taxon>
        <taxon>Brassicales</taxon>
        <taxon>Brassicaceae</taxon>
        <taxon>Brassiceae</taxon>
        <taxon>Brassica</taxon>
    </lineage>
</organism>
<dbReference type="Proteomes" id="UP000694005">
    <property type="component" value="Chromosome A09"/>
</dbReference>
<dbReference type="Gramene" id="A09p65170.2_BraZ1">
    <property type="protein sequence ID" value="A09p65170.2_BraZ1.CDS"/>
    <property type="gene ID" value="A09g65170.2_BraZ1"/>
</dbReference>
<dbReference type="GO" id="GO:0004540">
    <property type="term" value="F:RNA nuclease activity"/>
    <property type="evidence" value="ECO:0007669"/>
    <property type="project" value="InterPro"/>
</dbReference>
<evidence type="ECO:0000313" key="2">
    <source>
        <dbReference type="EMBL" id="CAG7866050.1"/>
    </source>
</evidence>
<dbReference type="GO" id="GO:0010468">
    <property type="term" value="P:regulation of gene expression"/>
    <property type="evidence" value="ECO:0007669"/>
    <property type="project" value="InterPro"/>
</dbReference>
<dbReference type="InterPro" id="IPR024768">
    <property type="entry name" value="Marf1"/>
</dbReference>
<dbReference type="GO" id="GO:0005777">
    <property type="term" value="C:peroxisome"/>
    <property type="evidence" value="ECO:0007669"/>
    <property type="project" value="InterPro"/>
</dbReference>
<dbReference type="PANTHER" id="PTHR14379">
    <property type="entry name" value="LIMKAIN B LKAP"/>
    <property type="match status" value="1"/>
</dbReference>
<evidence type="ECO:0000313" key="3">
    <source>
        <dbReference type="Proteomes" id="UP000694005"/>
    </source>
</evidence>
<dbReference type="EMBL" id="LS974625">
    <property type="protein sequence ID" value="CAG7866050.1"/>
    <property type="molecule type" value="Genomic_DNA"/>
</dbReference>
<protein>
    <recommendedName>
        <fullName evidence="1">NYN domain-containing protein</fullName>
    </recommendedName>
</protein>
<sequence>MTSPTSSEYAEAKTGVFWDVKECPIPTGLDPDSIFRNIKSALAKKGYYGELTIMPYCDKNQFPDGPDDFESAGMKLVPEDQTYKMNQPQRKSICIHEYWHWKVSLSSRSWWKMETVPSVTNNTTYAEATKTGVFWDVEECPIPENLDPESVYQNIRSALANKGYHGEVKIMAFGDRNQIPGYYESAGIEIYPVGDKYLRIRGMLPHFLVWVLENSHESSNMMIISRNGMELASAFELCKKEGHNIFFANPLNGPRICECKYEDLTTEMWVWETLAAGGDPIVKTKRGAEMSNKEEEEEVDKDSRICSICHNPLRIFSKRVIL</sequence>
<evidence type="ECO:0000259" key="1">
    <source>
        <dbReference type="Pfam" id="PF01936"/>
    </source>
</evidence>
<dbReference type="CDD" id="cd10910">
    <property type="entry name" value="PIN_limkain_b1_N_like"/>
    <property type="match status" value="2"/>
</dbReference>
<dbReference type="Pfam" id="PF01936">
    <property type="entry name" value="NYN"/>
    <property type="match status" value="2"/>
</dbReference>
<gene>
    <name evidence="2" type="ORF">BRAPAZ1V2_A09P65170.2</name>
</gene>